<dbReference type="Proteomes" id="UP000477750">
    <property type="component" value="Unassembled WGS sequence"/>
</dbReference>
<keyword evidence="1" id="KW-0812">Transmembrane</keyword>
<proteinExistence type="predicted"/>
<accession>A0A6L5GBF9</accession>
<keyword evidence="3" id="KW-1185">Reference proteome</keyword>
<comment type="caution">
    <text evidence="2">The sequence shown here is derived from an EMBL/GenBank/DDBJ whole genome shotgun (WGS) entry which is preliminary data.</text>
</comment>
<feature type="transmembrane region" description="Helical" evidence="1">
    <location>
        <begin position="42"/>
        <end position="66"/>
    </location>
</feature>
<dbReference type="EMBL" id="WIAO01000018">
    <property type="protein sequence ID" value="MQM26931.1"/>
    <property type="molecule type" value="Genomic_DNA"/>
</dbReference>
<keyword evidence="1" id="KW-0472">Membrane</keyword>
<keyword evidence="1" id="KW-1133">Transmembrane helix</keyword>
<dbReference type="AlphaFoldDB" id="A0A6L5GBF9"/>
<dbReference type="RefSeq" id="WP_153026080.1">
    <property type="nucleotide sequence ID" value="NZ_WIAO01000018.1"/>
</dbReference>
<evidence type="ECO:0000313" key="2">
    <source>
        <dbReference type="EMBL" id="MQM26931.1"/>
    </source>
</evidence>
<name>A0A6L5GBF9_9ACTN</name>
<evidence type="ECO:0000313" key="3">
    <source>
        <dbReference type="Proteomes" id="UP000477750"/>
    </source>
</evidence>
<reference evidence="2 3" key="1">
    <citation type="submission" date="2019-10" db="EMBL/GenBank/DDBJ databases">
        <title>Glycomyces albidus sp. nov., a novel actinomycete isolated from rhizosphere soil of wheat (Triticum aestivum L.).</title>
        <authorList>
            <person name="Qian L."/>
        </authorList>
    </citation>
    <scope>NUCLEOTIDE SEQUENCE [LARGE SCALE GENOMIC DNA]</scope>
    <source>
        <strain evidence="2 3">NEAU-7082</strain>
    </source>
</reference>
<organism evidence="2 3">
    <name type="scientific">Glycomyces albidus</name>
    <dbReference type="NCBI Taxonomy" id="2656774"/>
    <lineage>
        <taxon>Bacteria</taxon>
        <taxon>Bacillati</taxon>
        <taxon>Actinomycetota</taxon>
        <taxon>Actinomycetes</taxon>
        <taxon>Glycomycetales</taxon>
        <taxon>Glycomycetaceae</taxon>
        <taxon>Glycomyces</taxon>
    </lineage>
</organism>
<gene>
    <name evidence="2" type="ORF">GFD30_15315</name>
</gene>
<protein>
    <submittedName>
        <fullName evidence="2">Uncharacterized protein</fullName>
    </submittedName>
</protein>
<sequence>MNEAEVRNLFDTAASGPVDVDRVDPMAILRAGRRSVTRRRRIGAAVAGGVAAVLAVGAAVGFPMAFGGDSDRPLAGAVVPGGLPTAPVDDALLGQALRADRADCPLPEVQTGEQQRAAAVYSAAFFAALTDFGAEPAGVCLTTRPDYDGFYYSADQGLYRTEEAVTFGGDDWAQVTGAVWDPAGVDYQEQMESEECSYGNVDCSWEDRPEGRVLRIEGSRDDFLDPDTEAEGSAEFPVVAAFLFREDGMIVSMEIVPHFASDRPIPDIDQLIGLLAAFPVDEEASAGTAPGTLAEAPASATGAELPSALAEALASAAGAELPGATVDTGSAELVRLAADTPLYGSEGTHVLFALAELPSGETVRLSLQIERMPADATEEAVAARAGCDGGACETESDGTGVSVHRTVEGDRPGLTAFGYRPGGLLIGLGAESLTGEAPQVDFATLDAVLDRVA</sequence>
<evidence type="ECO:0000256" key="1">
    <source>
        <dbReference type="SAM" id="Phobius"/>
    </source>
</evidence>